<dbReference type="GO" id="GO:0030246">
    <property type="term" value="F:carbohydrate binding"/>
    <property type="evidence" value="ECO:0007669"/>
    <property type="project" value="InterPro"/>
</dbReference>
<evidence type="ECO:0000256" key="2">
    <source>
        <dbReference type="ARBA" id="ARBA00011245"/>
    </source>
</evidence>
<dbReference type="Proteomes" id="UP000190367">
    <property type="component" value="Unassembled WGS sequence"/>
</dbReference>
<keyword evidence="3" id="KW-0106">Calcium</keyword>
<dbReference type="OrthoDB" id="57532at2"/>
<dbReference type="AlphaFoldDB" id="A0A1T4N9B4"/>
<feature type="domain" description="Glycosyl-hydrolase 97 catalytic" evidence="4">
    <location>
        <begin position="284"/>
        <end position="429"/>
    </location>
</feature>
<dbReference type="Pfam" id="PF14508">
    <property type="entry name" value="GH97_N"/>
    <property type="match status" value="1"/>
</dbReference>
<dbReference type="EMBL" id="FUWZ01000001">
    <property type="protein sequence ID" value="SJZ75819.1"/>
    <property type="molecule type" value="Genomic_DNA"/>
</dbReference>
<name>A0A1T4N9B4_9BACT</name>
<comment type="subunit">
    <text evidence="2">Monomer.</text>
</comment>
<dbReference type="InterPro" id="IPR019563">
    <property type="entry name" value="GH97_catalytic"/>
</dbReference>
<evidence type="ECO:0000259" key="5">
    <source>
        <dbReference type="Pfam" id="PF14508"/>
    </source>
</evidence>
<evidence type="ECO:0000259" key="6">
    <source>
        <dbReference type="Pfam" id="PF14509"/>
    </source>
</evidence>
<gene>
    <name evidence="7" type="ORF">SAMN04488128_1011495</name>
</gene>
<dbReference type="Pfam" id="PF10566">
    <property type="entry name" value="Glyco_hydro_97"/>
    <property type="match status" value="1"/>
</dbReference>
<evidence type="ECO:0000259" key="4">
    <source>
        <dbReference type="Pfam" id="PF10566"/>
    </source>
</evidence>
<evidence type="ECO:0000256" key="1">
    <source>
        <dbReference type="ARBA" id="ARBA00001913"/>
    </source>
</evidence>
<dbReference type="SUPFAM" id="SSF51445">
    <property type="entry name" value="(Trans)glycosidases"/>
    <property type="match status" value="1"/>
</dbReference>
<dbReference type="InterPro" id="IPR013785">
    <property type="entry name" value="Aldolase_TIM"/>
</dbReference>
<feature type="domain" description="Glycosyl-hydrolase 97 C-terminal oligomerisation" evidence="6">
    <location>
        <begin position="516"/>
        <end position="607"/>
    </location>
</feature>
<proteinExistence type="predicted"/>
<evidence type="ECO:0000256" key="3">
    <source>
        <dbReference type="ARBA" id="ARBA00022837"/>
    </source>
</evidence>
<accession>A0A1T4N9B4</accession>
<feature type="domain" description="Glycosyl-hydrolase 97 N-terminal" evidence="5">
    <location>
        <begin position="33"/>
        <end position="268"/>
    </location>
</feature>
<dbReference type="InterPro" id="IPR052720">
    <property type="entry name" value="Glycosyl_hydrolase_97"/>
</dbReference>
<dbReference type="STRING" id="634771.SAMN04488128_1011495"/>
<dbReference type="Gene3D" id="3.20.20.70">
    <property type="entry name" value="Aldolase class I"/>
    <property type="match status" value="1"/>
</dbReference>
<dbReference type="PANTHER" id="PTHR35803">
    <property type="entry name" value="GLUCAN 1,4-ALPHA-GLUCOSIDASE SUSB-RELATED"/>
    <property type="match status" value="1"/>
</dbReference>
<dbReference type="InterPro" id="IPR014718">
    <property type="entry name" value="GH-type_carb-bd"/>
</dbReference>
<dbReference type="InterPro" id="IPR029483">
    <property type="entry name" value="GH97_C"/>
</dbReference>
<dbReference type="InterPro" id="IPR029486">
    <property type="entry name" value="GH97_N"/>
</dbReference>
<organism evidence="7 8">
    <name type="scientific">Chitinophaga eiseniae</name>
    <dbReference type="NCBI Taxonomy" id="634771"/>
    <lineage>
        <taxon>Bacteria</taxon>
        <taxon>Pseudomonadati</taxon>
        <taxon>Bacteroidota</taxon>
        <taxon>Chitinophagia</taxon>
        <taxon>Chitinophagales</taxon>
        <taxon>Chitinophagaceae</taxon>
        <taxon>Chitinophaga</taxon>
    </lineage>
</organism>
<comment type="cofactor">
    <cofactor evidence="1">
        <name>Ca(2+)</name>
        <dbReference type="ChEBI" id="CHEBI:29108"/>
    </cofactor>
</comment>
<reference evidence="8" key="1">
    <citation type="submission" date="2017-02" db="EMBL/GenBank/DDBJ databases">
        <authorList>
            <person name="Varghese N."/>
            <person name="Submissions S."/>
        </authorList>
    </citation>
    <scope>NUCLEOTIDE SEQUENCE [LARGE SCALE GENOMIC DNA]</scope>
    <source>
        <strain evidence="8">DSM 22224</strain>
    </source>
</reference>
<evidence type="ECO:0000313" key="7">
    <source>
        <dbReference type="EMBL" id="SJZ75819.1"/>
    </source>
</evidence>
<dbReference type="Gene3D" id="2.70.98.10">
    <property type="match status" value="1"/>
</dbReference>
<dbReference type="RefSeq" id="WP_078668095.1">
    <property type="nucleotide sequence ID" value="NZ_FUWZ01000001.1"/>
</dbReference>
<protein>
    <submittedName>
        <fullName evidence="7">Alpha-glucosidase</fullName>
    </submittedName>
</protein>
<dbReference type="PANTHER" id="PTHR35803:SF3">
    <property type="entry name" value="ALPHA-GLUCOSIDASE"/>
    <property type="match status" value="1"/>
</dbReference>
<sequence length="613" mass="67718">MSKMFLGLKSWKVLVFICLLSWGPLSAQKMYSIASPGGSTLLTIGAPDGKPGYQLSFRGKKITGWSVLDISVDGVSLSGAKIMRFDKPVLHQESFASPLGEQDSLHSIYQQARLHLKATAGLSVTIDFRVMDSSVAFRYSVAMAGAAQHALREFTTFSFPGSPLIYQYNQESVFTPTRVDTLGATTDLPVTVESDGTYCQIGEAVNLTYTKAELGRGTDGNTLAVIFPHDTAVLFQRNLATPWRTVSVAGSAIALAHCRSLNIKLAAPPVPGDWSWIRPGKLIRAQLNTQSGLDCIDFAVKHHFQYIMFDAGWYGAEFRTTSDPCRVIPAIDLPEVIAYGKKRNIGVILYVNYIGLKAKLDSILPLYKRWGVAGLKFGFVDGLTQSGLTWLSQAIQKVQQYGFVLNIHDNYKPTGLSRTYPALLTQEGIRGNENSPDAFHNTTLPFTRYLAGAADFTYCFPNPKNSFSKHIKVSKAQQLALSVIYYSPLQAIFWYGQPNDYTNDGEIAFYDEVPATWSESHYLAGDIGKGVAVVRRKGDTWYLGCAAGLQDWQTILDLSFLRPGISYTVTVYEDDGNQSVRKKTMRLNSMDRLPVKLFAKAGQVFIFKPGSHE</sequence>
<evidence type="ECO:0000313" key="8">
    <source>
        <dbReference type="Proteomes" id="UP000190367"/>
    </source>
</evidence>
<dbReference type="Pfam" id="PF14509">
    <property type="entry name" value="GH97_C"/>
    <property type="match status" value="1"/>
</dbReference>
<dbReference type="InterPro" id="IPR017853">
    <property type="entry name" value="GH"/>
</dbReference>
<keyword evidence="8" id="KW-1185">Reference proteome</keyword>